<evidence type="ECO:0000313" key="4">
    <source>
        <dbReference type="Proteomes" id="UP001212152"/>
    </source>
</evidence>
<accession>A0AAD5TL24</accession>
<dbReference type="Proteomes" id="UP001212152">
    <property type="component" value="Unassembled WGS sequence"/>
</dbReference>
<protein>
    <recommendedName>
        <fullName evidence="2">Calcineurin-like phosphoesterase domain-containing protein</fullName>
    </recommendedName>
</protein>
<dbReference type="PANTHER" id="PTHR46546">
    <property type="entry name" value="SHEWANELLA-LIKE PROTEIN PHOSPHATASE 1"/>
    <property type="match status" value="1"/>
</dbReference>
<dbReference type="AlphaFoldDB" id="A0AAD5TL24"/>
<gene>
    <name evidence="3" type="ORF">HDU87_003128</name>
</gene>
<keyword evidence="4" id="KW-1185">Reference proteome</keyword>
<dbReference type="EMBL" id="JADGJQ010000022">
    <property type="protein sequence ID" value="KAJ3179170.1"/>
    <property type="molecule type" value="Genomic_DNA"/>
</dbReference>
<evidence type="ECO:0000259" key="2">
    <source>
        <dbReference type="Pfam" id="PF00149"/>
    </source>
</evidence>
<name>A0AAD5TL24_9FUNG</name>
<dbReference type="InterPro" id="IPR004843">
    <property type="entry name" value="Calcineurin-like_PHP"/>
</dbReference>
<evidence type="ECO:0000256" key="1">
    <source>
        <dbReference type="SAM" id="MobiDB-lite"/>
    </source>
</evidence>
<reference evidence="3" key="1">
    <citation type="submission" date="2020-05" db="EMBL/GenBank/DDBJ databases">
        <title>Phylogenomic resolution of chytrid fungi.</title>
        <authorList>
            <person name="Stajich J.E."/>
            <person name="Amses K."/>
            <person name="Simmons R."/>
            <person name="Seto K."/>
            <person name="Myers J."/>
            <person name="Bonds A."/>
            <person name="Quandt C.A."/>
            <person name="Barry K."/>
            <person name="Liu P."/>
            <person name="Grigoriev I."/>
            <person name="Longcore J.E."/>
            <person name="James T.Y."/>
        </authorList>
    </citation>
    <scope>NUCLEOTIDE SEQUENCE</scope>
    <source>
        <strain evidence="3">JEL0379</strain>
    </source>
</reference>
<dbReference type="PANTHER" id="PTHR46546:SF4">
    <property type="entry name" value="SHEWANELLA-LIKE PROTEIN PHOSPHATASE 1"/>
    <property type="match status" value="1"/>
</dbReference>
<feature type="domain" description="Calcineurin-like phosphoesterase" evidence="2">
    <location>
        <begin position="92"/>
        <end position="305"/>
    </location>
</feature>
<dbReference type="SUPFAM" id="SSF56300">
    <property type="entry name" value="Metallo-dependent phosphatases"/>
    <property type="match status" value="1"/>
</dbReference>
<evidence type="ECO:0000313" key="3">
    <source>
        <dbReference type="EMBL" id="KAJ3179170.1"/>
    </source>
</evidence>
<dbReference type="InterPro" id="IPR029052">
    <property type="entry name" value="Metallo-depent_PP-like"/>
</dbReference>
<feature type="region of interest" description="Disordered" evidence="1">
    <location>
        <begin position="1"/>
        <end position="35"/>
    </location>
</feature>
<dbReference type="GO" id="GO:0016787">
    <property type="term" value="F:hydrolase activity"/>
    <property type="evidence" value="ECO:0007669"/>
    <property type="project" value="InterPro"/>
</dbReference>
<comment type="caution">
    <text evidence="3">The sequence shown here is derived from an EMBL/GenBank/DDBJ whole genome shotgun (WGS) entry which is preliminary data.</text>
</comment>
<dbReference type="Gene3D" id="3.60.21.10">
    <property type="match status" value="1"/>
</dbReference>
<proteinExistence type="predicted"/>
<sequence>MTPRRRGTMPNGAARHSDDDDNDTSSSDRQPLLRSVGPLATNRGWRSSWAIAAVLLALTLAASLTLRSPSSSSSSSSGTNPANHLPATNAGRIIAIGDLHGDYANALHVFRLAGLTDANGDWTGKQTTLVQTGDVVDRGPDTIRLYRWLERLERQAEEAGGRVIALLGNHEVMNLLQDLRYVTPEDTASFGGAAARIQAWSATGWLGSRLRTLPIVAHVSNTVFLHGGLHPRWAVRGIDGLNNDTRNAFATMSDDALRRLPLFHGDGPLWYRGYAQDDERVACPLLESALKAVNATRMVLGHTPQLDTGKVLSRCGGRVYIIDVGISAVYGGNHAALEIIGNRVVGLHDDGPEVLVEG</sequence>
<organism evidence="3 4">
    <name type="scientific">Geranomyces variabilis</name>
    <dbReference type="NCBI Taxonomy" id="109894"/>
    <lineage>
        <taxon>Eukaryota</taxon>
        <taxon>Fungi</taxon>
        <taxon>Fungi incertae sedis</taxon>
        <taxon>Chytridiomycota</taxon>
        <taxon>Chytridiomycota incertae sedis</taxon>
        <taxon>Chytridiomycetes</taxon>
        <taxon>Spizellomycetales</taxon>
        <taxon>Powellomycetaceae</taxon>
        <taxon>Geranomyces</taxon>
    </lineage>
</organism>
<dbReference type="Pfam" id="PF00149">
    <property type="entry name" value="Metallophos"/>
    <property type="match status" value="1"/>
</dbReference>